<dbReference type="SUPFAM" id="SSF51905">
    <property type="entry name" value="FAD/NAD(P)-binding domain"/>
    <property type="match status" value="2"/>
</dbReference>
<dbReference type="PANTHER" id="PTHR10632">
    <property type="entry name" value="SULFIDE:QUINONE OXIDOREDUCTASE"/>
    <property type="match status" value="1"/>
</dbReference>
<reference evidence="3 4" key="1">
    <citation type="submission" date="2018-07" db="EMBL/GenBank/DDBJ databases">
        <title>Section-level genome sequencing of Aspergillus section Nigri to investigate inter- and intra-species variation.</title>
        <authorList>
            <consortium name="DOE Joint Genome Institute"/>
            <person name="Vesth T.C."/>
            <person name="Nybo J.L."/>
            <person name="Theobald S."/>
            <person name="Frisvad J.C."/>
            <person name="Larsen T.O."/>
            <person name="Nielsen K.F."/>
            <person name="Hoof J.B."/>
            <person name="Brandl J."/>
            <person name="Salamov A."/>
            <person name="Riley R."/>
            <person name="Gladden J.M."/>
            <person name="Phatale P."/>
            <person name="Nielsen M.T."/>
            <person name="Lyhne E.K."/>
            <person name="Kogle M.E."/>
            <person name="Strasser K."/>
            <person name="McDonnell E."/>
            <person name="Barry K."/>
            <person name="Clum A."/>
            <person name="Chen C."/>
            <person name="Nolan M."/>
            <person name="Sandor L."/>
            <person name="Kuo A."/>
            <person name="Lipzen A."/>
            <person name="Hainaut M."/>
            <person name="Drula E."/>
            <person name="Tsang A."/>
            <person name="Magnuson J.K."/>
            <person name="Henrissat B."/>
            <person name="Wiebenga A."/>
            <person name="Simmons B.A."/>
            <person name="Makela M.R."/>
            <person name="De vries R.P."/>
            <person name="Grigoriev I.V."/>
            <person name="Mortensen U.H."/>
            <person name="Baker S.E."/>
            <person name="Andersen M.R."/>
        </authorList>
    </citation>
    <scope>NUCLEOTIDE SEQUENCE [LARGE SCALE GENOMIC DNA]</scope>
    <source>
        <strain evidence="3 4">ATCC 13157</strain>
    </source>
</reference>
<dbReference type="GO" id="GO:0070221">
    <property type="term" value="P:sulfide oxidation, using sulfide:quinone oxidoreductase"/>
    <property type="evidence" value="ECO:0007669"/>
    <property type="project" value="TreeGrafter"/>
</dbReference>
<dbReference type="InterPro" id="IPR036188">
    <property type="entry name" value="FAD/NAD-bd_sf"/>
</dbReference>
<dbReference type="Proteomes" id="UP000254937">
    <property type="component" value="Unassembled WGS sequence"/>
</dbReference>
<feature type="domain" description="FAD/NAD(P)-binding" evidence="2">
    <location>
        <begin position="117"/>
        <end position="231"/>
    </location>
</feature>
<name>A0A370PAH7_ASPPH</name>
<dbReference type="GO" id="GO:0070224">
    <property type="term" value="F:sulfide:quinone oxidoreductase activity"/>
    <property type="evidence" value="ECO:0007669"/>
    <property type="project" value="TreeGrafter"/>
</dbReference>
<keyword evidence="4" id="KW-1185">Reference proteome</keyword>
<sequence>MIRYRLLLFLFLFPWSSHRSCFAPSTARIHVIRTRVSSSSWLFPHFFAKLQFLSLQNYLCILCILHPFIVSITLRYPQKMFCRNVTSAASTAGRSIAAAQRSFATAAPVSPVARSHKVVVVGGGTAGLAISHQLLRSGKFAQDDIAVVDPSMWHHYQPGWTLVGGGVKTKEDLRRPMHDLIDPKFKFYNESVGTFLPENNSITLGNGDKVNYEHLVVVPGISINYGSVKGLPEALANPDSLVSSIYGYDTCDKVFSTVEKLQKGNAIFTQPAGVIKCAGAPQKILWMALDYWKRAGLYNPSNPASSPINISFATGMPSMFAVAKYGAALEAMRKERGVEGLFQHDLVAVDGNKATFARPDGQEQVTRQFDLLHVVPKMGPHAFVKDSALANEAGYVDVDAGTTRHTKYANVWSAGDASSLPTSKTAAAITSEAPVLVHNLLRSMEGKATDAVYDGYASCPLVTEYGKVLLAEFKYGGEPKETFGNWFGIDQAVPRRSFYHLKKHFFPWVYYQSLVKGTWAGPKGWKN</sequence>
<dbReference type="InterPro" id="IPR015904">
    <property type="entry name" value="Sulphide_quinone_reductase"/>
</dbReference>
<feature type="chain" id="PRO_5016697099" evidence="1">
    <location>
        <begin position="19"/>
        <end position="527"/>
    </location>
</feature>
<dbReference type="GO" id="GO:0071949">
    <property type="term" value="F:FAD binding"/>
    <property type="evidence" value="ECO:0007669"/>
    <property type="project" value="TreeGrafter"/>
</dbReference>
<dbReference type="FunFam" id="3.50.50.60:FF:000203">
    <property type="entry name" value="Related to sulfide:quinone oxidoreductase, mitochondrial"/>
    <property type="match status" value="1"/>
</dbReference>
<dbReference type="Pfam" id="PF07992">
    <property type="entry name" value="Pyr_redox_2"/>
    <property type="match status" value="1"/>
</dbReference>
<evidence type="ECO:0000313" key="4">
    <source>
        <dbReference type="Proteomes" id="UP000254937"/>
    </source>
</evidence>
<dbReference type="GO" id="GO:0005739">
    <property type="term" value="C:mitochondrion"/>
    <property type="evidence" value="ECO:0007669"/>
    <property type="project" value="TreeGrafter"/>
</dbReference>
<organism evidence="3 4">
    <name type="scientific">Aspergillus phoenicis ATCC 13157</name>
    <dbReference type="NCBI Taxonomy" id="1353007"/>
    <lineage>
        <taxon>Eukaryota</taxon>
        <taxon>Fungi</taxon>
        <taxon>Dikarya</taxon>
        <taxon>Ascomycota</taxon>
        <taxon>Pezizomycotina</taxon>
        <taxon>Eurotiomycetes</taxon>
        <taxon>Eurotiomycetidae</taxon>
        <taxon>Eurotiales</taxon>
        <taxon>Aspergillaceae</taxon>
        <taxon>Aspergillus</taxon>
    </lineage>
</organism>
<dbReference type="InterPro" id="IPR023753">
    <property type="entry name" value="FAD/NAD-binding_dom"/>
</dbReference>
<accession>A0A370PAH7</accession>
<dbReference type="PANTHER" id="PTHR10632:SF2">
    <property type="entry name" value="SULFIDE:QUINONE OXIDOREDUCTASE, MITOCHONDRIAL"/>
    <property type="match status" value="1"/>
</dbReference>
<evidence type="ECO:0000313" key="3">
    <source>
        <dbReference type="EMBL" id="RDK39195.1"/>
    </source>
</evidence>
<gene>
    <name evidence="3" type="ORF">M752DRAFT_320954</name>
</gene>
<protein>
    <submittedName>
        <fullName evidence="3">FAD/NAD(P)-binding domain-containing protein</fullName>
    </submittedName>
</protein>
<dbReference type="Gene3D" id="3.50.50.60">
    <property type="entry name" value="FAD/NAD(P)-binding domain"/>
    <property type="match status" value="2"/>
</dbReference>
<evidence type="ECO:0000256" key="1">
    <source>
        <dbReference type="SAM" id="SignalP"/>
    </source>
</evidence>
<evidence type="ECO:0000259" key="2">
    <source>
        <dbReference type="Pfam" id="PF07992"/>
    </source>
</evidence>
<dbReference type="AlphaFoldDB" id="A0A370PAH7"/>
<feature type="signal peptide" evidence="1">
    <location>
        <begin position="1"/>
        <end position="18"/>
    </location>
</feature>
<dbReference type="EMBL" id="KZ851862">
    <property type="protein sequence ID" value="RDK39195.1"/>
    <property type="molecule type" value="Genomic_DNA"/>
</dbReference>
<proteinExistence type="predicted"/>
<keyword evidence="1" id="KW-0732">Signal</keyword>